<name>A0AB35YYQ8_9FLAO</name>
<keyword evidence="4" id="KW-1185">Reference proteome</keyword>
<reference evidence="1 4" key="1">
    <citation type="submission" date="2024-01" db="EMBL/GenBank/DDBJ databases">
        <title>Aequorivita flavus sp. nov., isolated from deep-sea sediment.</title>
        <authorList>
            <person name="Chen X."/>
        </authorList>
    </citation>
    <scope>NUCLEOTIDE SEQUENCE</scope>
    <source>
        <strain evidence="1">MCCC 1A16923</strain>
        <strain evidence="2 4">MCCC 1A16935</strain>
    </source>
</reference>
<dbReference type="EMBL" id="JBANCF010000011">
    <property type="protein sequence ID" value="MEM0574305.1"/>
    <property type="molecule type" value="Genomic_DNA"/>
</dbReference>
<accession>A0AB35YYQ8</accession>
<organism evidence="1 3">
    <name type="scientific">Aequorivita flava</name>
    <dbReference type="NCBI Taxonomy" id="3114371"/>
    <lineage>
        <taxon>Bacteria</taxon>
        <taxon>Pseudomonadati</taxon>
        <taxon>Bacteroidota</taxon>
        <taxon>Flavobacteriia</taxon>
        <taxon>Flavobacteriales</taxon>
        <taxon>Flavobacteriaceae</taxon>
        <taxon>Aequorivita</taxon>
    </lineage>
</organism>
<keyword evidence="1" id="KW-0121">Carboxypeptidase</keyword>
<dbReference type="RefSeq" id="WP_342687787.1">
    <property type="nucleotide sequence ID" value="NZ_JAZBJM010000010.1"/>
</dbReference>
<keyword evidence="1" id="KW-0378">Hydrolase</keyword>
<dbReference type="Proteomes" id="UP001388259">
    <property type="component" value="Unassembled WGS sequence"/>
</dbReference>
<protein>
    <submittedName>
        <fullName evidence="1">Carboxypeptidase-like regulatory domain-containing protein</fullName>
    </submittedName>
</protein>
<gene>
    <name evidence="2" type="ORF">VZD24_12305</name>
    <name evidence="1" type="ORF">VZD85_12720</name>
</gene>
<evidence type="ECO:0000313" key="3">
    <source>
        <dbReference type="Proteomes" id="UP001388259"/>
    </source>
</evidence>
<dbReference type="GO" id="GO:0004180">
    <property type="term" value="F:carboxypeptidase activity"/>
    <property type="evidence" value="ECO:0007669"/>
    <property type="project" value="UniProtKB-KW"/>
</dbReference>
<keyword evidence="1" id="KW-0645">Protease</keyword>
<comment type="caution">
    <text evidence="1">The sequence shown here is derived from an EMBL/GenBank/DDBJ whole genome shotgun (WGS) entry which is preliminary data.</text>
</comment>
<dbReference type="InterPro" id="IPR008969">
    <property type="entry name" value="CarboxyPept-like_regulatory"/>
</dbReference>
<evidence type="ECO:0000313" key="2">
    <source>
        <dbReference type="EMBL" id="MEM0574305.1"/>
    </source>
</evidence>
<dbReference type="AlphaFoldDB" id="A0AB35YYQ8"/>
<dbReference type="Proteomes" id="UP001390963">
    <property type="component" value="Unassembled WGS sequence"/>
</dbReference>
<sequence>MAQLLFTYRFRDSTKILKTLLVLVAISLSSSMFSQRLLLDGKISTADAIDVEGVTVFNISSNKGTISDAAGNFKIAVAVNDTLSVSAVQIENTTLVIGEEQLLNKKISINLSEKMNQLSTVTLRRPLTGYIGSDANIIPIEAPITATSIGLPNADLPKLSKTRRQLYAATSGPVDALLNMISGRTKMLKKHLEFEKTAALTLSLLEKFPESYFIDGLKIGKLNIYSFIFFCEDDPKYQTVMKQSTIEIIDFLEAKSEEYRRELREQ</sequence>
<evidence type="ECO:0000313" key="1">
    <source>
        <dbReference type="EMBL" id="MEM0519224.1"/>
    </source>
</evidence>
<proteinExistence type="predicted"/>
<evidence type="ECO:0000313" key="4">
    <source>
        <dbReference type="Proteomes" id="UP001390963"/>
    </source>
</evidence>
<dbReference type="Pfam" id="PF13715">
    <property type="entry name" value="CarbopepD_reg_2"/>
    <property type="match status" value="1"/>
</dbReference>
<dbReference type="SUPFAM" id="SSF49464">
    <property type="entry name" value="Carboxypeptidase regulatory domain-like"/>
    <property type="match status" value="1"/>
</dbReference>
<dbReference type="EMBL" id="JAZBJM010000010">
    <property type="protein sequence ID" value="MEM0519224.1"/>
    <property type="molecule type" value="Genomic_DNA"/>
</dbReference>